<sequence>TPRVRLESAPDITTADVPAPALPASASASASAPASARGSAAPWVEIVAAAPPPVQEAPSEGVRIQPVPEPAASAVPSARDIAKERIWLRRSLTRQFDAAVNSVARVVSEVPGLRGAGSVSPEELISDLVAVRLYLGGDTRGLDDMVRGATVGAHVPLARCVAAGLRHLPSHRGAVRMAADLTPPQLAWYRDRDLLTEWAFAPALSTAGLALPGQTEIHLWSVTGRRTALIDPAVEGQVVFLPGTRFRVLDAGAGRLLLREVSASEGGSEVASEGRLGTASEQLDDLARQGLEQAARSWHDAGLGTAAPPGNLLDRFSSPPGLIGTRDSGPARRTTWSSRPGDPAAPHDRTPHDRTPHSRTPHDRTPPDDGDEVS</sequence>
<proteinExistence type="predicted"/>
<protein>
    <submittedName>
        <fullName evidence="2">Uncharacterized protein</fullName>
    </submittedName>
</protein>
<gene>
    <name evidence="2" type="ORF">KGQ19_42815</name>
</gene>
<dbReference type="EMBL" id="JAAFYZ010000269">
    <property type="protein sequence ID" value="MBS2553605.1"/>
    <property type="molecule type" value="Genomic_DNA"/>
</dbReference>
<evidence type="ECO:0000313" key="3">
    <source>
        <dbReference type="Proteomes" id="UP000730482"/>
    </source>
</evidence>
<comment type="caution">
    <text evidence="2">The sequence shown here is derived from an EMBL/GenBank/DDBJ whole genome shotgun (WGS) entry which is preliminary data.</text>
</comment>
<evidence type="ECO:0000256" key="1">
    <source>
        <dbReference type="SAM" id="MobiDB-lite"/>
    </source>
</evidence>
<name>A0ABS5L659_9ACTN</name>
<feature type="compositionally biased region" description="Basic and acidic residues" evidence="1">
    <location>
        <begin position="345"/>
        <end position="367"/>
    </location>
</feature>
<evidence type="ECO:0000313" key="2">
    <source>
        <dbReference type="EMBL" id="MBS2553605.1"/>
    </source>
</evidence>
<reference evidence="2 3" key="1">
    <citation type="submission" date="2020-02" db="EMBL/GenBank/DDBJ databases">
        <title>Acidophilic actinobacteria isolated from forest soil.</title>
        <authorList>
            <person name="Golinska P."/>
        </authorList>
    </citation>
    <scope>NUCLEOTIDE SEQUENCE [LARGE SCALE GENOMIC DNA]</scope>
    <source>
        <strain evidence="2 3">NL8</strain>
    </source>
</reference>
<dbReference type="Gene3D" id="3.90.176.10">
    <property type="entry name" value="Toxin ADP-ribosyltransferase, Chain A, domain 1"/>
    <property type="match status" value="1"/>
</dbReference>
<feature type="region of interest" description="Disordered" evidence="1">
    <location>
        <begin position="301"/>
        <end position="374"/>
    </location>
</feature>
<accession>A0ABS5L659</accession>
<feature type="non-terminal residue" evidence="2">
    <location>
        <position position="1"/>
    </location>
</feature>
<dbReference type="Proteomes" id="UP000730482">
    <property type="component" value="Unassembled WGS sequence"/>
</dbReference>
<keyword evidence="3" id="KW-1185">Reference proteome</keyword>
<organism evidence="2 3">
    <name type="scientific">Catenulispora pinistramenti</name>
    <dbReference type="NCBI Taxonomy" id="2705254"/>
    <lineage>
        <taxon>Bacteria</taxon>
        <taxon>Bacillati</taxon>
        <taxon>Actinomycetota</taxon>
        <taxon>Actinomycetes</taxon>
        <taxon>Catenulisporales</taxon>
        <taxon>Catenulisporaceae</taxon>
        <taxon>Catenulispora</taxon>
    </lineage>
</organism>
<feature type="region of interest" description="Disordered" evidence="1">
    <location>
        <begin position="1"/>
        <end position="34"/>
    </location>
</feature>
<feature type="compositionally biased region" description="Low complexity" evidence="1">
    <location>
        <begin position="18"/>
        <end position="34"/>
    </location>
</feature>